<organism evidence="2 3">
    <name type="scientific">Ilyodon furcidens</name>
    <name type="common">goldbreast splitfin</name>
    <dbReference type="NCBI Taxonomy" id="33524"/>
    <lineage>
        <taxon>Eukaryota</taxon>
        <taxon>Metazoa</taxon>
        <taxon>Chordata</taxon>
        <taxon>Craniata</taxon>
        <taxon>Vertebrata</taxon>
        <taxon>Euteleostomi</taxon>
        <taxon>Actinopterygii</taxon>
        <taxon>Neopterygii</taxon>
        <taxon>Teleostei</taxon>
        <taxon>Neoteleostei</taxon>
        <taxon>Acanthomorphata</taxon>
        <taxon>Ovalentaria</taxon>
        <taxon>Atherinomorphae</taxon>
        <taxon>Cyprinodontiformes</taxon>
        <taxon>Goodeidae</taxon>
        <taxon>Ilyodon</taxon>
    </lineage>
</organism>
<evidence type="ECO:0000313" key="2">
    <source>
        <dbReference type="EMBL" id="MEQ2240636.1"/>
    </source>
</evidence>
<evidence type="ECO:0000256" key="1">
    <source>
        <dbReference type="SAM" id="MobiDB-lite"/>
    </source>
</evidence>
<proteinExistence type="predicted"/>
<keyword evidence="3" id="KW-1185">Reference proteome</keyword>
<feature type="region of interest" description="Disordered" evidence="1">
    <location>
        <begin position="1"/>
        <end position="56"/>
    </location>
</feature>
<gene>
    <name evidence="2" type="ORF">ILYODFUR_017073</name>
</gene>
<reference evidence="2 3" key="1">
    <citation type="submission" date="2021-06" db="EMBL/GenBank/DDBJ databases">
        <authorList>
            <person name="Palmer J.M."/>
        </authorList>
    </citation>
    <scope>NUCLEOTIDE SEQUENCE [LARGE SCALE GENOMIC DNA]</scope>
    <source>
        <strain evidence="3">if_2019</strain>
        <tissue evidence="2">Muscle</tissue>
    </source>
</reference>
<comment type="caution">
    <text evidence="2">The sequence shown here is derived from an EMBL/GenBank/DDBJ whole genome shotgun (WGS) entry which is preliminary data.</text>
</comment>
<accession>A0ABV0U8T7</accession>
<sequence>MKNRFGTELPESDPGKKPEFPSLGGQSPSSENSEKNRAKPNTELPPSRQSSSLSVVSAHRQDELLLYRHTAVQHLESPKWDILTCPVRVGNNFGLKVFGPRT</sequence>
<dbReference type="EMBL" id="JAHRIQ010059513">
    <property type="protein sequence ID" value="MEQ2240636.1"/>
    <property type="molecule type" value="Genomic_DNA"/>
</dbReference>
<name>A0ABV0U8T7_9TELE</name>
<protein>
    <submittedName>
        <fullName evidence="2">Uncharacterized protein</fullName>
    </submittedName>
</protein>
<feature type="compositionally biased region" description="Low complexity" evidence="1">
    <location>
        <begin position="44"/>
        <end position="56"/>
    </location>
</feature>
<dbReference type="Proteomes" id="UP001482620">
    <property type="component" value="Unassembled WGS sequence"/>
</dbReference>
<evidence type="ECO:0000313" key="3">
    <source>
        <dbReference type="Proteomes" id="UP001482620"/>
    </source>
</evidence>